<feature type="compositionally biased region" description="Basic and acidic residues" evidence="1">
    <location>
        <begin position="157"/>
        <end position="167"/>
    </location>
</feature>
<feature type="region of interest" description="Disordered" evidence="1">
    <location>
        <begin position="117"/>
        <end position="175"/>
    </location>
</feature>
<gene>
    <name evidence="2" type="ORF">NCTC9185_00703</name>
</gene>
<accession>A0A4U9D095</accession>
<name>A0A4U9D095_RAOTE</name>
<evidence type="ECO:0000313" key="2">
    <source>
        <dbReference type="EMBL" id="VTN08823.1"/>
    </source>
</evidence>
<protein>
    <submittedName>
        <fullName evidence="2">Uncharacterized protein</fullName>
    </submittedName>
</protein>
<organism evidence="2 3">
    <name type="scientific">Raoultella terrigena</name>
    <name type="common">Klebsiella terrigena</name>
    <dbReference type="NCBI Taxonomy" id="577"/>
    <lineage>
        <taxon>Bacteria</taxon>
        <taxon>Pseudomonadati</taxon>
        <taxon>Pseudomonadota</taxon>
        <taxon>Gammaproteobacteria</taxon>
        <taxon>Enterobacterales</taxon>
        <taxon>Enterobacteriaceae</taxon>
        <taxon>Klebsiella/Raoultella group</taxon>
        <taxon>Raoultella</taxon>
    </lineage>
</organism>
<proteinExistence type="predicted"/>
<dbReference type="Proteomes" id="UP000339249">
    <property type="component" value="Unassembled WGS sequence"/>
</dbReference>
<feature type="region of interest" description="Disordered" evidence="1">
    <location>
        <begin position="228"/>
        <end position="248"/>
    </location>
</feature>
<dbReference type="EMBL" id="CABDVU010000001">
    <property type="protein sequence ID" value="VTN08823.1"/>
    <property type="molecule type" value="Genomic_DNA"/>
</dbReference>
<evidence type="ECO:0000256" key="1">
    <source>
        <dbReference type="SAM" id="MobiDB-lite"/>
    </source>
</evidence>
<evidence type="ECO:0000313" key="3">
    <source>
        <dbReference type="Proteomes" id="UP000339249"/>
    </source>
</evidence>
<reference evidence="2 3" key="1">
    <citation type="submission" date="2019-04" db="EMBL/GenBank/DDBJ databases">
        <authorList>
            <consortium name="Pathogen Informatics"/>
        </authorList>
    </citation>
    <scope>NUCLEOTIDE SEQUENCE [LARGE SCALE GENOMIC DNA]</scope>
    <source>
        <strain evidence="2 3">NCTC9185</strain>
    </source>
</reference>
<dbReference type="AlphaFoldDB" id="A0A4U9D095"/>
<sequence length="248" mass="26809">MNAVSFPALCGLFSVLPLRGRVPHRSSALLIDNPVTVVNGFQPGKAGAGEMHAGISHCSPAACARICLRVSAASAGRRQRRLRRPAGRLNVREMHNVAPDQQGLIFGIDTKSAVTRRVPGQPDRHMPGSTSSPVSRFTRPHSLPGCGETARSYPEPARWRASSERHPASMRSRGGADRAAHFIDGFAVGIEQSANMVGVTVRQQDRIDVGRRDAQLAKARGELTSGVIRPPVPESTRIVRPRRGSDRR</sequence>